<gene>
    <name evidence="1" type="ORF">DAEQUDRAFT_733142</name>
</gene>
<dbReference type="AlphaFoldDB" id="A0A165L7F8"/>
<reference evidence="1 2" key="1">
    <citation type="journal article" date="2016" name="Mol. Biol. Evol.">
        <title>Comparative Genomics of Early-Diverging Mushroom-Forming Fungi Provides Insights into the Origins of Lignocellulose Decay Capabilities.</title>
        <authorList>
            <person name="Nagy L.G."/>
            <person name="Riley R."/>
            <person name="Tritt A."/>
            <person name="Adam C."/>
            <person name="Daum C."/>
            <person name="Floudas D."/>
            <person name="Sun H."/>
            <person name="Yadav J.S."/>
            <person name="Pangilinan J."/>
            <person name="Larsson K.H."/>
            <person name="Matsuura K."/>
            <person name="Barry K."/>
            <person name="Labutti K."/>
            <person name="Kuo R."/>
            <person name="Ohm R.A."/>
            <person name="Bhattacharya S.S."/>
            <person name="Shirouzu T."/>
            <person name="Yoshinaga Y."/>
            <person name="Martin F.M."/>
            <person name="Grigoriev I.V."/>
            <person name="Hibbett D.S."/>
        </authorList>
    </citation>
    <scope>NUCLEOTIDE SEQUENCE [LARGE SCALE GENOMIC DNA]</scope>
    <source>
        <strain evidence="1 2">L-15889</strain>
    </source>
</reference>
<name>A0A165L7F8_9APHY</name>
<evidence type="ECO:0000313" key="1">
    <source>
        <dbReference type="EMBL" id="KZT64041.1"/>
    </source>
</evidence>
<proteinExistence type="predicted"/>
<keyword evidence="2" id="KW-1185">Reference proteome</keyword>
<protein>
    <submittedName>
        <fullName evidence="1">Uncharacterized protein</fullName>
    </submittedName>
</protein>
<dbReference type="EMBL" id="KV429144">
    <property type="protein sequence ID" value="KZT64041.1"/>
    <property type="molecule type" value="Genomic_DNA"/>
</dbReference>
<sequence>MTAGSCGSTASYDPAFLQTKTPGWNDSEISAVHTQGIWDVFASGIDYPAGHNLDPCAYANMDYTLLSNYPCEDHLSSFAYTDSRGLTPREIVEIPHSHSETLYGLGGEDEIHTRSYTGSPDMAYPPQNNPMLPAIPLHNSTLLSLRPTCHFGTPCGMLIDNVSLVGIQQHLEQFHRHDVRPRPADGLVACNWTSCGELRLGATLGEHIVAKHVLDPDTEWLPDYTPDHTLHTETAACELSCPSVHG</sequence>
<organism evidence="1 2">
    <name type="scientific">Daedalea quercina L-15889</name>
    <dbReference type="NCBI Taxonomy" id="1314783"/>
    <lineage>
        <taxon>Eukaryota</taxon>
        <taxon>Fungi</taxon>
        <taxon>Dikarya</taxon>
        <taxon>Basidiomycota</taxon>
        <taxon>Agaricomycotina</taxon>
        <taxon>Agaricomycetes</taxon>
        <taxon>Polyporales</taxon>
        <taxon>Fomitopsis</taxon>
    </lineage>
</organism>
<dbReference type="OrthoDB" id="10610887at2759"/>
<accession>A0A165L7F8</accession>
<evidence type="ECO:0000313" key="2">
    <source>
        <dbReference type="Proteomes" id="UP000076727"/>
    </source>
</evidence>
<dbReference type="Proteomes" id="UP000076727">
    <property type="component" value="Unassembled WGS sequence"/>
</dbReference>